<accession>A0AA49JSC6</accession>
<keyword evidence="3" id="KW-1185">Reference proteome</keyword>
<dbReference type="PANTHER" id="PTHR30615:SF2">
    <property type="entry name" value="YJBQ FAMILY PROTEIN"/>
    <property type="match status" value="1"/>
</dbReference>
<proteinExistence type="predicted"/>
<evidence type="ECO:0000313" key="2">
    <source>
        <dbReference type="EMBL" id="WKW13955.1"/>
    </source>
</evidence>
<dbReference type="RefSeq" id="WP_367886750.1">
    <property type="nucleotide sequence ID" value="NZ_CP130612.1"/>
</dbReference>
<dbReference type="KEGG" id="pspc:Strain318_000279"/>
<reference evidence="1" key="1">
    <citation type="submission" date="2023-07" db="EMBL/GenBank/DDBJ databases">
        <authorList>
            <person name="Haufschild T."/>
            <person name="Kallscheuer N."/>
            <person name="Hammer J."/>
            <person name="Kohn T."/>
            <person name="Kabuu M."/>
            <person name="Jogler M."/>
            <person name="Wohfarth N."/>
            <person name="Heuer A."/>
            <person name="Rohde M."/>
            <person name="van Teeseling M.C.F."/>
            <person name="Jogler C."/>
        </authorList>
    </citation>
    <scope>NUCLEOTIDE SEQUENCE</scope>
    <source>
        <strain evidence="1">Strain 138</strain>
        <strain evidence="2">Strain 318</strain>
    </source>
</reference>
<dbReference type="PIRSF" id="PIRSF004681">
    <property type="entry name" value="UCP004681"/>
    <property type="match status" value="1"/>
</dbReference>
<dbReference type="NCBIfam" id="TIGR00149">
    <property type="entry name" value="TIGR00149_YjbQ"/>
    <property type="match status" value="1"/>
</dbReference>
<dbReference type="SUPFAM" id="SSF111038">
    <property type="entry name" value="YjbQ-like"/>
    <property type="match status" value="1"/>
</dbReference>
<dbReference type="EMBL" id="CP130612">
    <property type="protein sequence ID" value="WKW11045.1"/>
    <property type="molecule type" value="Genomic_DNA"/>
</dbReference>
<gene>
    <name evidence="1" type="ORF">Strain138_000279</name>
    <name evidence="2" type="ORF">Strain318_000279</name>
</gene>
<name>A0AA49JSC6_9BACT</name>
<dbReference type="Pfam" id="PF01894">
    <property type="entry name" value="YjbQ"/>
    <property type="match status" value="1"/>
</dbReference>
<dbReference type="InterPro" id="IPR035917">
    <property type="entry name" value="YjbQ-like_sf"/>
</dbReference>
<evidence type="ECO:0000313" key="1">
    <source>
        <dbReference type="EMBL" id="WKW11045.1"/>
    </source>
</evidence>
<dbReference type="Gene3D" id="2.60.120.460">
    <property type="entry name" value="YjbQ-like"/>
    <property type="match status" value="1"/>
</dbReference>
<organism evidence="1">
    <name type="scientific">Pseudogemmatithrix spongiicola</name>
    <dbReference type="NCBI Taxonomy" id="3062599"/>
    <lineage>
        <taxon>Bacteria</taxon>
        <taxon>Pseudomonadati</taxon>
        <taxon>Gemmatimonadota</taxon>
        <taxon>Gemmatimonadia</taxon>
        <taxon>Gemmatimonadales</taxon>
        <taxon>Gemmatimonadaceae</taxon>
        <taxon>Pseudogemmatithrix</taxon>
    </lineage>
</organism>
<dbReference type="InterPro" id="IPR001602">
    <property type="entry name" value="UPF0047_YjbQ-like"/>
</dbReference>
<protein>
    <submittedName>
        <fullName evidence="1">Secondary thiamine-phosphate synthase enzyme YjbQ</fullName>
    </submittedName>
</protein>
<evidence type="ECO:0000313" key="3">
    <source>
        <dbReference type="Proteomes" id="UP001229955"/>
    </source>
</evidence>
<accession>A0AA49JXZ9</accession>
<sequence>MPAHTHYLWFNTNRRQEIIDITDEVAEQLQLSGIREGFALVSAMHISASVFVNDHESGLWQDILRWLEERIAPWDPTRYRHNETGEDNAAAHLRSLTVGHEVIVPITDGRLDLGPWQRVFYGEWDGQRRKRVIIKLLGDR</sequence>
<dbReference type="Proteomes" id="UP001229955">
    <property type="component" value="Chromosome"/>
</dbReference>
<dbReference type="PANTHER" id="PTHR30615">
    <property type="entry name" value="UNCHARACTERIZED PROTEIN YJBQ-RELATED"/>
    <property type="match status" value="1"/>
</dbReference>
<dbReference type="EMBL" id="CP130613">
    <property type="protein sequence ID" value="WKW13955.1"/>
    <property type="molecule type" value="Genomic_DNA"/>
</dbReference>
<dbReference type="AlphaFoldDB" id="A0AA49JSC6"/>